<feature type="transmembrane region" description="Helical" evidence="4">
    <location>
        <begin position="5"/>
        <end position="26"/>
    </location>
</feature>
<dbReference type="CDD" id="cd01960">
    <property type="entry name" value="nsLTP1"/>
    <property type="match status" value="1"/>
</dbReference>
<keyword evidence="7" id="KW-1185">Reference proteome</keyword>
<sequence>MASSIVLKVTYLVMVIVCITLGQISSSSLTQAYSPITCGHVQVTLAPCLSYLRRDAKKIVPKRCCVGIKKVNGETKTKEDRQSVCNCIKRTAQNIKGLNLHKLVDLPDKCGVHTPTKISPSTDCNKIE</sequence>
<dbReference type="Gene3D" id="1.10.110.10">
    <property type="entry name" value="Plant lipid-transfer and hydrophobic proteins"/>
    <property type="match status" value="1"/>
</dbReference>
<evidence type="ECO:0000256" key="4">
    <source>
        <dbReference type="SAM" id="Phobius"/>
    </source>
</evidence>
<keyword evidence="2" id="KW-1015">Disulfide bond</keyword>
<evidence type="ECO:0000256" key="3">
    <source>
        <dbReference type="RuleBase" id="RU000628"/>
    </source>
</evidence>
<evidence type="ECO:0000256" key="2">
    <source>
        <dbReference type="ARBA" id="ARBA00023157"/>
    </source>
</evidence>
<keyword evidence="4" id="KW-1133">Transmembrane helix</keyword>
<comment type="similarity">
    <text evidence="1 3">Belongs to the plant LTP family.</text>
</comment>
<keyword evidence="3" id="KW-0446">Lipid-binding</keyword>
<evidence type="ECO:0000313" key="7">
    <source>
        <dbReference type="Proteomes" id="UP001341840"/>
    </source>
</evidence>
<dbReference type="PANTHER" id="PTHR33076">
    <property type="entry name" value="NON-SPECIFIC LIPID-TRANSFER PROTEIN 2-RELATED"/>
    <property type="match status" value="1"/>
</dbReference>
<evidence type="ECO:0000256" key="1">
    <source>
        <dbReference type="ARBA" id="ARBA00009748"/>
    </source>
</evidence>
<organism evidence="6 7">
    <name type="scientific">Stylosanthes scabra</name>
    <dbReference type="NCBI Taxonomy" id="79078"/>
    <lineage>
        <taxon>Eukaryota</taxon>
        <taxon>Viridiplantae</taxon>
        <taxon>Streptophyta</taxon>
        <taxon>Embryophyta</taxon>
        <taxon>Tracheophyta</taxon>
        <taxon>Spermatophyta</taxon>
        <taxon>Magnoliopsida</taxon>
        <taxon>eudicotyledons</taxon>
        <taxon>Gunneridae</taxon>
        <taxon>Pentapetalae</taxon>
        <taxon>rosids</taxon>
        <taxon>fabids</taxon>
        <taxon>Fabales</taxon>
        <taxon>Fabaceae</taxon>
        <taxon>Papilionoideae</taxon>
        <taxon>50 kb inversion clade</taxon>
        <taxon>dalbergioids sensu lato</taxon>
        <taxon>Dalbergieae</taxon>
        <taxon>Pterocarpus clade</taxon>
        <taxon>Stylosanthes</taxon>
    </lineage>
</organism>
<dbReference type="PRINTS" id="PR00382">
    <property type="entry name" value="LIPIDTRNSFER"/>
</dbReference>
<feature type="domain" description="Bifunctional inhibitor/plant lipid transfer protein/seed storage helical" evidence="5">
    <location>
        <begin position="38"/>
        <end position="124"/>
    </location>
</feature>
<keyword evidence="3" id="KW-0813">Transport</keyword>
<dbReference type="InterPro" id="IPR036312">
    <property type="entry name" value="Bifun_inhib/LTP/seed_sf"/>
</dbReference>
<dbReference type="SUPFAM" id="SSF47699">
    <property type="entry name" value="Bifunctional inhibitor/lipid-transfer protein/seed storage 2S albumin"/>
    <property type="match status" value="1"/>
</dbReference>
<evidence type="ECO:0000313" key="6">
    <source>
        <dbReference type="EMBL" id="MED6122609.1"/>
    </source>
</evidence>
<dbReference type="SMART" id="SM00499">
    <property type="entry name" value="AAI"/>
    <property type="match status" value="1"/>
</dbReference>
<keyword evidence="4" id="KW-0812">Transmembrane</keyword>
<dbReference type="Proteomes" id="UP001341840">
    <property type="component" value="Unassembled WGS sequence"/>
</dbReference>
<dbReference type="InterPro" id="IPR000528">
    <property type="entry name" value="Plant_nsLTP"/>
</dbReference>
<keyword evidence="4" id="KW-0472">Membrane</keyword>
<proteinExistence type="inferred from homology"/>
<dbReference type="EMBL" id="JASCZI010030436">
    <property type="protein sequence ID" value="MED6122609.1"/>
    <property type="molecule type" value="Genomic_DNA"/>
</dbReference>
<comment type="caution">
    <text evidence="6">The sequence shown here is derived from an EMBL/GenBank/DDBJ whole genome shotgun (WGS) entry which is preliminary data.</text>
</comment>
<gene>
    <name evidence="6" type="ORF">PIB30_037099</name>
</gene>
<dbReference type="InterPro" id="IPR016140">
    <property type="entry name" value="Bifunc_inhib/LTP/seed_store"/>
</dbReference>
<reference evidence="6 7" key="1">
    <citation type="journal article" date="2023" name="Plants (Basel)">
        <title>Bridging the Gap: Combining Genomics and Transcriptomics Approaches to Understand Stylosanthes scabra, an Orphan Legume from the Brazilian Caatinga.</title>
        <authorList>
            <person name="Ferreira-Neto J.R.C."/>
            <person name="da Silva M.D."/>
            <person name="Binneck E."/>
            <person name="de Melo N.F."/>
            <person name="da Silva R.H."/>
            <person name="de Melo A.L.T.M."/>
            <person name="Pandolfi V."/>
            <person name="Bustamante F.O."/>
            <person name="Brasileiro-Vidal A.C."/>
            <person name="Benko-Iseppon A.M."/>
        </authorList>
    </citation>
    <scope>NUCLEOTIDE SEQUENCE [LARGE SCALE GENOMIC DNA]</scope>
    <source>
        <tissue evidence="6">Leaves</tissue>
    </source>
</reference>
<protein>
    <recommendedName>
        <fullName evidence="3">Non-specific lipid-transfer protein</fullName>
    </recommendedName>
</protein>
<dbReference type="Pfam" id="PF00234">
    <property type="entry name" value="Tryp_alpha_amyl"/>
    <property type="match status" value="1"/>
</dbReference>
<name>A0ABU6RFK6_9FABA</name>
<evidence type="ECO:0000259" key="5">
    <source>
        <dbReference type="SMART" id="SM00499"/>
    </source>
</evidence>
<comment type="function">
    <text evidence="3">Plant non-specific lipid-transfer proteins transfer phospholipids as well as galactolipids across membranes. May play a role in wax or cutin deposition in the cell walls of expanding epidermal cells and certain secretory tissues.</text>
</comment>
<accession>A0ABU6RFK6</accession>